<evidence type="ECO:0000259" key="2">
    <source>
        <dbReference type="PROSITE" id="PS50126"/>
    </source>
</evidence>
<dbReference type="GO" id="GO:0003729">
    <property type="term" value="F:mRNA binding"/>
    <property type="evidence" value="ECO:0007669"/>
    <property type="project" value="TreeGrafter"/>
</dbReference>
<dbReference type="SMART" id="SM00316">
    <property type="entry name" value="S1"/>
    <property type="match status" value="1"/>
</dbReference>
<dbReference type="PANTHER" id="PTHR10724">
    <property type="entry name" value="30S RIBOSOMAL PROTEIN S1"/>
    <property type="match status" value="1"/>
</dbReference>
<dbReference type="AlphaFoldDB" id="A0A0R2MZN0"/>
<dbReference type="STRING" id="1293598.IV56_GL000540"/>
<dbReference type="PROSITE" id="PS50126">
    <property type="entry name" value="S1"/>
    <property type="match status" value="1"/>
</dbReference>
<dbReference type="NCBIfam" id="NF040579">
    <property type="entry name" value="S1_dom_CvfD"/>
    <property type="match status" value="1"/>
</dbReference>
<dbReference type="Pfam" id="PF00575">
    <property type="entry name" value="S1"/>
    <property type="match status" value="1"/>
</dbReference>
<dbReference type="FunFam" id="2.40.50.140:FF:000103">
    <property type="entry name" value="protein RRP5 homolog"/>
    <property type="match status" value="1"/>
</dbReference>
<evidence type="ECO:0000256" key="1">
    <source>
        <dbReference type="ARBA" id="ARBA00025604"/>
    </source>
</evidence>
<dbReference type="PATRIC" id="fig|1293598.4.peg.574"/>
<dbReference type="Proteomes" id="UP000050969">
    <property type="component" value="Unassembled WGS sequence"/>
</dbReference>
<dbReference type="EMBL" id="JQCE01000021">
    <property type="protein sequence ID" value="KRO17213.1"/>
    <property type="molecule type" value="Genomic_DNA"/>
</dbReference>
<dbReference type="Gene3D" id="2.40.50.140">
    <property type="entry name" value="Nucleic acid-binding proteins"/>
    <property type="match status" value="1"/>
</dbReference>
<dbReference type="GO" id="GO:0003735">
    <property type="term" value="F:structural constituent of ribosome"/>
    <property type="evidence" value="ECO:0007669"/>
    <property type="project" value="TreeGrafter"/>
</dbReference>
<dbReference type="InterPro" id="IPR003029">
    <property type="entry name" value="S1_domain"/>
</dbReference>
<sequence length="128" mass="14602">MNYRIGDIVTGKVTGIQAYGVFVMLDEKTQGLIHISECQHGFVKDLSDLFQIDQVLEVIILDIDEYTQKISLSLRALQTDIELSEQPRRKHYWTNRKVHTGFSPIAVSLPDHVAEQLHDLEAKKGVQQ</sequence>
<dbReference type="RefSeq" id="WP_056992772.1">
    <property type="nucleotide sequence ID" value="NZ_JQCE01000021.1"/>
</dbReference>
<dbReference type="SUPFAM" id="SSF50249">
    <property type="entry name" value="Nucleic acid-binding proteins"/>
    <property type="match status" value="1"/>
</dbReference>
<proteinExistence type="predicted"/>
<dbReference type="InterPro" id="IPR012340">
    <property type="entry name" value="NA-bd_OB-fold"/>
</dbReference>
<evidence type="ECO:0000313" key="3">
    <source>
        <dbReference type="EMBL" id="KRO17213.1"/>
    </source>
</evidence>
<feature type="domain" description="S1 motif" evidence="2">
    <location>
        <begin position="6"/>
        <end position="75"/>
    </location>
</feature>
<protein>
    <submittedName>
        <fullName evidence="3">RNA-binding protein</fullName>
    </submittedName>
</protein>
<keyword evidence="4" id="KW-1185">Reference proteome</keyword>
<evidence type="ECO:0000313" key="4">
    <source>
        <dbReference type="Proteomes" id="UP000050969"/>
    </source>
</evidence>
<dbReference type="GO" id="GO:0006412">
    <property type="term" value="P:translation"/>
    <property type="evidence" value="ECO:0007669"/>
    <property type="project" value="TreeGrafter"/>
</dbReference>
<name>A0A0R2MZN0_9LACO</name>
<organism evidence="3 4">
    <name type="scientific">Lacticaseibacillus saniviri JCM 17471 = DSM 24301</name>
    <dbReference type="NCBI Taxonomy" id="1293598"/>
    <lineage>
        <taxon>Bacteria</taxon>
        <taxon>Bacillati</taxon>
        <taxon>Bacillota</taxon>
        <taxon>Bacilli</taxon>
        <taxon>Lactobacillales</taxon>
        <taxon>Lactobacillaceae</taxon>
        <taxon>Lacticaseibacillus</taxon>
    </lineage>
</organism>
<reference evidence="3 4" key="1">
    <citation type="journal article" date="2015" name="Genome Announc.">
        <title>Expanding the biotechnology potential of lactobacilli through comparative genomics of 213 strains and associated genera.</title>
        <authorList>
            <person name="Sun Z."/>
            <person name="Harris H.M."/>
            <person name="McCann A."/>
            <person name="Guo C."/>
            <person name="Argimon S."/>
            <person name="Zhang W."/>
            <person name="Yang X."/>
            <person name="Jeffery I.B."/>
            <person name="Cooney J.C."/>
            <person name="Kagawa T.F."/>
            <person name="Liu W."/>
            <person name="Song Y."/>
            <person name="Salvetti E."/>
            <person name="Wrobel A."/>
            <person name="Rasinkangas P."/>
            <person name="Parkhill J."/>
            <person name="Rea M.C."/>
            <person name="O'Sullivan O."/>
            <person name="Ritari J."/>
            <person name="Douillard F.P."/>
            <person name="Paul Ross R."/>
            <person name="Yang R."/>
            <person name="Briner A.E."/>
            <person name="Felis G.E."/>
            <person name="de Vos W.M."/>
            <person name="Barrangou R."/>
            <person name="Klaenhammer T.R."/>
            <person name="Caufield P.W."/>
            <person name="Cui Y."/>
            <person name="Zhang H."/>
            <person name="O'Toole P.W."/>
        </authorList>
    </citation>
    <scope>NUCLEOTIDE SEQUENCE [LARGE SCALE GENOMIC DNA]</scope>
    <source>
        <strain evidence="3 4">DSM 24301</strain>
    </source>
</reference>
<gene>
    <name evidence="3" type="ORF">IV56_GL000540</name>
</gene>
<comment type="function">
    <text evidence="1">Binds mRNA; thus facilitating recognition of the initiation point. It is needed to translate mRNA with a short Shine-Dalgarno (SD) purine-rich sequence.</text>
</comment>
<dbReference type="InterPro" id="IPR050437">
    <property type="entry name" value="Ribos_protein_bS1-like"/>
</dbReference>
<dbReference type="CDD" id="cd00164">
    <property type="entry name" value="S1_like"/>
    <property type="match status" value="1"/>
</dbReference>
<accession>A0A0R2MZN0</accession>
<comment type="caution">
    <text evidence="3">The sequence shown here is derived from an EMBL/GenBank/DDBJ whole genome shotgun (WGS) entry which is preliminary data.</text>
</comment>